<keyword evidence="3" id="KW-1185">Reference proteome</keyword>
<evidence type="ECO:0000259" key="1">
    <source>
        <dbReference type="Pfam" id="PF16918"/>
    </source>
</evidence>
<feature type="domain" description="Protein kinase G tetratricopeptide repeat containing" evidence="1">
    <location>
        <begin position="2"/>
        <end position="256"/>
    </location>
</feature>
<accession>A0A6V8K2C6</accession>
<dbReference type="SUPFAM" id="SSF48452">
    <property type="entry name" value="TPR-like"/>
    <property type="match status" value="1"/>
</dbReference>
<name>A0A6V8K2C6_9ACTN</name>
<protein>
    <recommendedName>
        <fullName evidence="1">Protein kinase G tetratricopeptide repeat containing domain-containing protein</fullName>
    </recommendedName>
</protein>
<evidence type="ECO:0000313" key="3">
    <source>
        <dbReference type="Proteomes" id="UP000482800"/>
    </source>
</evidence>
<sequence>MHSTEVSLRLARARIEAGDLAGAGAGLDELAATDPFDWRVDWYRGIAAMAAGRPGDARVAFDAVYSELPGEPAARLALAAAVECTGDKDTALRLYDRVWRVDRGFISAAFGLARIQLGAGNRSGALAVLDQVPDSSSHHVTAQVAAVRASLHKGGPIANADDLLRASGRLERLGLDVERQARLTVEMLEAALAWLTTTNLPPHRLPAGARVLGHELSERGLRFGLERAYRTMAQIARDPDTKVALVDRANAVRPRTLV</sequence>
<dbReference type="EMBL" id="BLPF01000001">
    <property type="protein sequence ID" value="GFJ79292.1"/>
    <property type="molecule type" value="Genomic_DNA"/>
</dbReference>
<organism evidence="2 3">
    <name type="scientific">Phytohabitans houttuyneae</name>
    <dbReference type="NCBI Taxonomy" id="1076126"/>
    <lineage>
        <taxon>Bacteria</taxon>
        <taxon>Bacillati</taxon>
        <taxon>Actinomycetota</taxon>
        <taxon>Actinomycetes</taxon>
        <taxon>Micromonosporales</taxon>
        <taxon>Micromonosporaceae</taxon>
    </lineage>
</organism>
<comment type="caution">
    <text evidence="2">The sequence shown here is derived from an EMBL/GenBank/DDBJ whole genome shotgun (WGS) entry which is preliminary data.</text>
</comment>
<dbReference type="InterPro" id="IPR011990">
    <property type="entry name" value="TPR-like_helical_dom_sf"/>
</dbReference>
<reference evidence="2 3" key="2">
    <citation type="submission" date="2020-03" db="EMBL/GenBank/DDBJ databases">
        <authorList>
            <person name="Ichikawa N."/>
            <person name="Kimura A."/>
            <person name="Kitahashi Y."/>
            <person name="Uohara A."/>
        </authorList>
    </citation>
    <scope>NUCLEOTIDE SEQUENCE [LARGE SCALE GENOMIC DNA]</scope>
    <source>
        <strain evidence="2 3">NBRC 108639</strain>
    </source>
</reference>
<evidence type="ECO:0000313" key="2">
    <source>
        <dbReference type="EMBL" id="GFJ79292.1"/>
    </source>
</evidence>
<dbReference type="Proteomes" id="UP000482800">
    <property type="component" value="Unassembled WGS sequence"/>
</dbReference>
<gene>
    <name evidence="2" type="ORF">Phou_034720</name>
</gene>
<reference evidence="2 3" key="1">
    <citation type="submission" date="2020-03" db="EMBL/GenBank/DDBJ databases">
        <title>Whole genome shotgun sequence of Phytohabitans houttuyneae NBRC 108639.</title>
        <authorList>
            <person name="Komaki H."/>
            <person name="Tamura T."/>
        </authorList>
    </citation>
    <scope>NUCLEOTIDE SEQUENCE [LARGE SCALE GENOMIC DNA]</scope>
    <source>
        <strain evidence="2 3">NBRC 108639</strain>
    </source>
</reference>
<dbReference type="AlphaFoldDB" id="A0A6V8K2C6"/>
<proteinExistence type="predicted"/>
<dbReference type="Pfam" id="PF16918">
    <property type="entry name" value="PknG_TPR"/>
    <property type="match status" value="1"/>
</dbReference>
<dbReference type="Gene3D" id="1.25.40.10">
    <property type="entry name" value="Tetratricopeptide repeat domain"/>
    <property type="match status" value="1"/>
</dbReference>
<dbReference type="InterPro" id="IPR031636">
    <property type="entry name" value="PknG_TPR"/>
</dbReference>